<organism evidence="11 12">
    <name type="scientific">Fragariocoptes setiger</name>
    <dbReference type="NCBI Taxonomy" id="1670756"/>
    <lineage>
        <taxon>Eukaryota</taxon>
        <taxon>Metazoa</taxon>
        <taxon>Ecdysozoa</taxon>
        <taxon>Arthropoda</taxon>
        <taxon>Chelicerata</taxon>
        <taxon>Arachnida</taxon>
        <taxon>Acari</taxon>
        <taxon>Acariformes</taxon>
        <taxon>Trombidiformes</taxon>
        <taxon>Prostigmata</taxon>
        <taxon>Eupodina</taxon>
        <taxon>Eriophyoidea</taxon>
        <taxon>Phytoptidae</taxon>
        <taxon>Fragariocoptes</taxon>
    </lineage>
</organism>
<dbReference type="Gene3D" id="1.10.390.10">
    <property type="entry name" value="Neutral Protease Domain 2"/>
    <property type="match status" value="1"/>
</dbReference>
<gene>
    <name evidence="11" type="primary">Taf2</name>
    <name evidence="11" type="ORF">GZH46_00820</name>
</gene>
<feature type="domain" description="Transcription initiation factor TFIID subunit 2 TPR repeats" evidence="10">
    <location>
        <begin position="694"/>
        <end position="1042"/>
    </location>
</feature>
<reference evidence="11 12" key="1">
    <citation type="submission" date="2020-10" db="EMBL/GenBank/DDBJ databases">
        <authorList>
            <person name="Klimov P.B."/>
            <person name="Dyachkov S.M."/>
            <person name="Chetverikov P.E."/>
        </authorList>
    </citation>
    <scope>NUCLEOTIDE SEQUENCE [LARGE SCALE GENOMIC DNA]</scope>
    <source>
        <strain evidence="11">BMOC 18-1129-001#AD2665</strain>
        <tissue evidence="11">Entire mites</tissue>
    </source>
</reference>
<name>A0ABQ7SBK4_9ACAR</name>
<dbReference type="InterPro" id="IPR027268">
    <property type="entry name" value="Peptidase_M4/M1_CTD_sf"/>
</dbReference>
<evidence type="ECO:0000259" key="8">
    <source>
        <dbReference type="Pfam" id="PF01433"/>
    </source>
</evidence>
<evidence type="ECO:0000259" key="10">
    <source>
        <dbReference type="Pfam" id="PF25577"/>
    </source>
</evidence>
<dbReference type="InterPro" id="IPR037813">
    <property type="entry name" value="TAF2"/>
</dbReference>
<feature type="region of interest" description="Disordered" evidence="7">
    <location>
        <begin position="1042"/>
        <end position="1123"/>
    </location>
</feature>
<evidence type="ECO:0000259" key="9">
    <source>
        <dbReference type="Pfam" id="PF25316"/>
    </source>
</evidence>
<evidence type="ECO:0000256" key="4">
    <source>
        <dbReference type="ARBA" id="ARBA00023015"/>
    </source>
</evidence>
<protein>
    <recommendedName>
        <fullName evidence="3">Transcription initiation factor TFIID subunit 2</fullName>
    </recommendedName>
</protein>
<evidence type="ECO:0000313" key="11">
    <source>
        <dbReference type="EMBL" id="KAG9510630.1"/>
    </source>
</evidence>
<dbReference type="EMBL" id="JAIFTH010000107">
    <property type="protein sequence ID" value="KAG9510630.1"/>
    <property type="molecule type" value="Genomic_DNA"/>
</dbReference>
<dbReference type="SUPFAM" id="SSF63737">
    <property type="entry name" value="Leukotriene A4 hydrolase N-terminal domain"/>
    <property type="match status" value="2"/>
</dbReference>
<dbReference type="Pfam" id="PF25577">
    <property type="entry name" value="TPR_TAF2_C"/>
    <property type="match status" value="1"/>
</dbReference>
<evidence type="ECO:0000256" key="3">
    <source>
        <dbReference type="ARBA" id="ARBA00017363"/>
    </source>
</evidence>
<evidence type="ECO:0000256" key="5">
    <source>
        <dbReference type="ARBA" id="ARBA00023163"/>
    </source>
</evidence>
<evidence type="ECO:0000256" key="2">
    <source>
        <dbReference type="ARBA" id="ARBA00010937"/>
    </source>
</evidence>
<keyword evidence="5" id="KW-0804">Transcription</keyword>
<dbReference type="PANTHER" id="PTHR15137:SF9">
    <property type="entry name" value="TRANSCRIPTION INITIATION FACTOR TFIID SUBUNIT 2"/>
    <property type="match status" value="1"/>
</dbReference>
<dbReference type="Proteomes" id="UP000825002">
    <property type="component" value="Unassembled WGS sequence"/>
</dbReference>
<dbReference type="Pfam" id="PF01433">
    <property type="entry name" value="Peptidase_M1"/>
    <property type="match status" value="1"/>
</dbReference>
<comment type="similarity">
    <text evidence="2">Belongs to the TAF2 family.</text>
</comment>
<sequence length="1123" mass="128313">MNATITSRPQPEKCALLAHQNICLSEINLQTRLLSGFVELHLKPVKERFEKLRLNAKQCQITKLLMRSQSVTTFQPCEFTYNDPTLEIVPEESAPEEKTLSAFNNNHARAVRSTDPDSDSGQGEVVVHIPPDLAGSVLAGETLRLLIAFTIDNPSGGIHFVTPGPAAITANPNHIESHHHHATPNTNDERMHQGENGDHTSGQLDNLIECDPVCAKYSQMFTYKHHNNSRLWFPCIDSFNEPCTWHMEYTVDAHLTAISSGELIQSVLSQDKRKKTYKYELRTPTSAFNIGLVVGNFDTLIDPNMQEITHYFLPALRQHVLDSCSFLSEVFEFYEVELLKHRFPYPCYKQVFVGEAYEDCQHYATMSVCSTELLHTKHIIDQTFVTRILLAEAIAAQLFGCFISMSSWSGAWLTRGISSYIAAQYQKKAFGNNEYRYHVQEYMKRVIDYEQQHGGIVLDDSSKIAKSRSSDPPFHFSTQSPHTISPLYDQMHQLKSFLVVRMLEDRIGRELLLQVFNKLLSLASNASLQIANANAWSNMLLSTLSFETAVFTVTGKDKEIASFLEQWIYQGGHAKFNGRFIFDRKRNVVELEIKQSSSSTYGVRPYYGPITVNLQELDGTFPHKLNIEENKTTPFIITCHSKSRRNKKKKIPLCTGEEVDMDLSNMDNTDSPVLWIRIDPDMQLLRQVVFEQPDYQWQYQLRYERDVTAQTDAIRTLERYPTGTTRRTLSDIVEDKRCFWRVRCAATSCLSKVANQMAMTLSLSGGAWQAPTAMIGMFRRMFGSNTAPHIVRQNDFSQQNLQSYFIQKSLPIAIAGLRTPPHRTCPNEVFKFLIELFKYNDNSRNKFSDNYYRASLIEALAETITPVVVPLFNDSTQMATPEQLSPETKQVLEEITRCLNMEKILPCYRYTVTVACLKAIRVLQKMGHLPTNPYLFREYASYGLPYDVRCAAIQELVDVVQSEQSYDDLSFLLDIVETDAMPAIKYFVLSSLHKNAPDAHHLLNARSVYDRLWDLMNNSLAHDSKLRCATADVFFRFYGGSSRSSKNGSADGAYKPKKKKKKKDKDREKDRIKDKDKERKRLKKIERLRLHRELAVNNDPAESQGTPIENYGDGSDVMPDEVY</sequence>
<dbReference type="InterPro" id="IPR042097">
    <property type="entry name" value="Aminopeptidase_N-like_N_sf"/>
</dbReference>
<dbReference type="CDD" id="cd09839">
    <property type="entry name" value="M1_like_TAF2"/>
    <property type="match status" value="1"/>
</dbReference>
<dbReference type="Pfam" id="PF25316">
    <property type="entry name" value="TAF2_3rd"/>
    <property type="match status" value="1"/>
</dbReference>
<keyword evidence="6" id="KW-0539">Nucleus</keyword>
<keyword evidence="12" id="KW-1185">Reference proteome</keyword>
<dbReference type="SUPFAM" id="SSF55486">
    <property type="entry name" value="Metalloproteases ('zincins'), catalytic domain"/>
    <property type="match status" value="1"/>
</dbReference>
<comment type="caution">
    <text evidence="11">The sequence shown here is derived from an EMBL/GenBank/DDBJ whole genome shotgun (WGS) entry which is preliminary data.</text>
</comment>
<comment type="subcellular location">
    <subcellularLocation>
        <location evidence="1">Nucleus</location>
    </subcellularLocation>
</comment>
<dbReference type="PANTHER" id="PTHR15137">
    <property type="entry name" value="TRANSCRIPTION INITIATION FACTOR TFIID"/>
    <property type="match status" value="1"/>
</dbReference>
<evidence type="ECO:0000256" key="1">
    <source>
        <dbReference type="ARBA" id="ARBA00004123"/>
    </source>
</evidence>
<evidence type="ECO:0000256" key="6">
    <source>
        <dbReference type="ARBA" id="ARBA00023242"/>
    </source>
</evidence>
<proteinExistence type="inferred from homology"/>
<dbReference type="Gene3D" id="2.60.40.1730">
    <property type="entry name" value="tricorn interacting facor f3 domain"/>
    <property type="match status" value="2"/>
</dbReference>
<feature type="domain" description="Transcription initiation factor TFIID subunit 2 Ig-like" evidence="9">
    <location>
        <begin position="572"/>
        <end position="693"/>
    </location>
</feature>
<feature type="domain" description="Peptidase M1 membrane alanine aminopeptidase" evidence="8">
    <location>
        <begin position="329"/>
        <end position="567"/>
    </location>
</feature>
<evidence type="ECO:0000256" key="7">
    <source>
        <dbReference type="SAM" id="MobiDB-lite"/>
    </source>
</evidence>
<feature type="compositionally biased region" description="Basic and acidic residues" evidence="7">
    <location>
        <begin position="187"/>
        <end position="198"/>
    </location>
</feature>
<dbReference type="InterPro" id="IPR057991">
    <property type="entry name" value="TPR_TAF2_C"/>
</dbReference>
<feature type="compositionally biased region" description="Basic residues" evidence="7">
    <location>
        <begin position="1055"/>
        <end position="1064"/>
    </location>
</feature>
<feature type="compositionally biased region" description="Basic and acidic residues" evidence="7">
    <location>
        <begin position="1065"/>
        <end position="1094"/>
    </location>
</feature>
<accession>A0ABQ7SBK4</accession>
<dbReference type="InterPro" id="IPR014782">
    <property type="entry name" value="Peptidase_M1_dom"/>
</dbReference>
<feature type="non-terminal residue" evidence="11">
    <location>
        <position position="1"/>
    </location>
</feature>
<feature type="region of interest" description="Disordered" evidence="7">
    <location>
        <begin position="177"/>
        <end position="198"/>
    </location>
</feature>
<dbReference type="InterPro" id="IPR057345">
    <property type="entry name" value="Ig-like_TAF2"/>
</dbReference>
<evidence type="ECO:0000313" key="12">
    <source>
        <dbReference type="Proteomes" id="UP000825002"/>
    </source>
</evidence>
<keyword evidence="4" id="KW-0805">Transcription regulation</keyword>